<name>A0A177EIF2_9MICR</name>
<keyword evidence="3" id="KW-0862">Zinc</keyword>
<dbReference type="InterPro" id="IPR011016">
    <property type="entry name" value="Znf_RING-CH"/>
</dbReference>
<evidence type="ECO:0000256" key="2">
    <source>
        <dbReference type="ARBA" id="ARBA00022771"/>
    </source>
</evidence>
<protein>
    <recommendedName>
        <fullName evidence="5">RING-CH-type domain-containing protein</fullName>
    </recommendedName>
</protein>
<dbReference type="PANTHER" id="PTHR46347:SF1">
    <property type="entry name" value="RING_FYVE_PHD ZINC FINGER SUPERFAMILY PROTEIN"/>
    <property type="match status" value="1"/>
</dbReference>
<dbReference type="STRING" id="1805483.A0A177EIF2"/>
<organism evidence="6 7">
    <name type="scientific">Nematocida displodere</name>
    <dbReference type="NCBI Taxonomy" id="1805483"/>
    <lineage>
        <taxon>Eukaryota</taxon>
        <taxon>Fungi</taxon>
        <taxon>Fungi incertae sedis</taxon>
        <taxon>Microsporidia</taxon>
        <taxon>Nematocida</taxon>
    </lineage>
</organism>
<evidence type="ECO:0000313" key="6">
    <source>
        <dbReference type="EMBL" id="OAG31735.1"/>
    </source>
</evidence>
<feature type="transmembrane region" description="Helical" evidence="4">
    <location>
        <begin position="250"/>
        <end position="276"/>
    </location>
</feature>
<proteinExistence type="predicted"/>
<keyword evidence="4" id="KW-0812">Transmembrane</keyword>
<keyword evidence="7" id="KW-1185">Reference proteome</keyword>
<comment type="caution">
    <text evidence="6">The sequence shown here is derived from an EMBL/GenBank/DDBJ whole genome shotgun (WGS) entry which is preliminary data.</text>
</comment>
<dbReference type="AlphaFoldDB" id="A0A177EIF2"/>
<keyword evidence="4" id="KW-1133">Transmembrane helix</keyword>
<dbReference type="VEuPathDB" id="MicrosporidiaDB:NEDG_00210"/>
<keyword evidence="4" id="KW-0472">Membrane</keyword>
<dbReference type="OrthoDB" id="264354at2759"/>
<dbReference type="Proteomes" id="UP000185944">
    <property type="component" value="Unassembled WGS sequence"/>
</dbReference>
<dbReference type="RefSeq" id="XP_067545336.1">
    <property type="nucleotide sequence ID" value="XM_067687628.1"/>
</dbReference>
<accession>A0A177EIF2</accession>
<dbReference type="SUPFAM" id="SSF57850">
    <property type="entry name" value="RING/U-box"/>
    <property type="match status" value="1"/>
</dbReference>
<keyword evidence="1" id="KW-0479">Metal-binding</keyword>
<evidence type="ECO:0000256" key="1">
    <source>
        <dbReference type="ARBA" id="ARBA00022723"/>
    </source>
</evidence>
<gene>
    <name evidence="6" type="ORF">NEDG_00210</name>
</gene>
<evidence type="ECO:0000256" key="3">
    <source>
        <dbReference type="ARBA" id="ARBA00022833"/>
    </source>
</evidence>
<dbReference type="CDD" id="cd16495">
    <property type="entry name" value="RING_CH-C4HC3_MARCH"/>
    <property type="match status" value="1"/>
</dbReference>
<dbReference type="EMBL" id="LTDL01000014">
    <property type="protein sequence ID" value="OAG31735.1"/>
    <property type="molecule type" value="Genomic_DNA"/>
</dbReference>
<dbReference type="SMART" id="SM00744">
    <property type="entry name" value="RINGv"/>
    <property type="match status" value="1"/>
</dbReference>
<evidence type="ECO:0000259" key="5">
    <source>
        <dbReference type="PROSITE" id="PS51292"/>
    </source>
</evidence>
<feature type="transmembrane region" description="Helical" evidence="4">
    <location>
        <begin position="111"/>
        <end position="131"/>
    </location>
</feature>
<dbReference type="GeneID" id="93646560"/>
<sequence length="297" mass="33083">MDETMSGPKTNALVEGAPLVAESARTGRVPSPSESGTEEIFCKICYSFENPLGSEEDLISPCGCKGTIKYVHRHCLKIWRFKGKLIKDVKVCEQCFCEYQVDDEKKVSSSIVAVATVSIILSLLLATNLFVSSTADTLFFIANDISAVFSGGRIESLSFGAPVIVCNMASIVAERRQHSAPGSRYVIKKLTDCRGVDHFASVEKKDVYTLKNIHILGSQESGWFTTVTLLGLFYVLIFEQTTALLVNFMLVIWRVLSFGTAMDWALYAILTSYVYFRMFTALRQCMDIYCMYAINAY</sequence>
<dbReference type="Pfam" id="PF12906">
    <property type="entry name" value="RINGv"/>
    <property type="match status" value="1"/>
</dbReference>
<dbReference type="GO" id="GO:0008270">
    <property type="term" value="F:zinc ion binding"/>
    <property type="evidence" value="ECO:0007669"/>
    <property type="project" value="UniProtKB-KW"/>
</dbReference>
<dbReference type="PROSITE" id="PS51292">
    <property type="entry name" value="ZF_RING_CH"/>
    <property type="match status" value="1"/>
</dbReference>
<evidence type="ECO:0000256" key="4">
    <source>
        <dbReference type="SAM" id="Phobius"/>
    </source>
</evidence>
<keyword evidence="2" id="KW-0863">Zinc-finger</keyword>
<dbReference type="Gene3D" id="3.30.40.10">
    <property type="entry name" value="Zinc/RING finger domain, C3HC4 (zinc finger)"/>
    <property type="match status" value="1"/>
</dbReference>
<evidence type="ECO:0000313" key="7">
    <source>
        <dbReference type="Proteomes" id="UP000185944"/>
    </source>
</evidence>
<reference evidence="6 7" key="1">
    <citation type="submission" date="2016-02" db="EMBL/GenBank/DDBJ databases">
        <title>Discovery of a natural microsporidian pathogen with a broad tissue tropism in Caenorhabditis elegans.</title>
        <authorList>
            <person name="Luallen R.J."/>
            <person name="Reinke A.W."/>
            <person name="Tong L."/>
            <person name="Botts M.R."/>
            <person name="Felix M.-A."/>
            <person name="Troemel E.R."/>
        </authorList>
    </citation>
    <scope>NUCLEOTIDE SEQUENCE [LARGE SCALE GENOMIC DNA]</scope>
    <source>
        <strain evidence="6 7">JUm2807</strain>
    </source>
</reference>
<dbReference type="InterPro" id="IPR013083">
    <property type="entry name" value="Znf_RING/FYVE/PHD"/>
</dbReference>
<feature type="transmembrane region" description="Helical" evidence="4">
    <location>
        <begin position="221"/>
        <end position="238"/>
    </location>
</feature>
<feature type="domain" description="RING-CH-type" evidence="5">
    <location>
        <begin position="34"/>
        <end position="102"/>
    </location>
</feature>
<dbReference type="PANTHER" id="PTHR46347">
    <property type="entry name" value="RING/FYVE/PHD ZINC FINGER SUPERFAMILY PROTEIN"/>
    <property type="match status" value="1"/>
</dbReference>